<organism evidence="1 2">
    <name type="scientific">Psilocybe cf. subviscida</name>
    <dbReference type="NCBI Taxonomy" id="2480587"/>
    <lineage>
        <taxon>Eukaryota</taxon>
        <taxon>Fungi</taxon>
        <taxon>Dikarya</taxon>
        <taxon>Basidiomycota</taxon>
        <taxon>Agaricomycotina</taxon>
        <taxon>Agaricomycetes</taxon>
        <taxon>Agaricomycetidae</taxon>
        <taxon>Agaricales</taxon>
        <taxon>Agaricineae</taxon>
        <taxon>Strophariaceae</taxon>
        <taxon>Psilocybe</taxon>
    </lineage>
</organism>
<evidence type="ECO:0000313" key="1">
    <source>
        <dbReference type="EMBL" id="KAF5314866.1"/>
    </source>
</evidence>
<comment type="caution">
    <text evidence="1">The sequence shown here is derived from an EMBL/GenBank/DDBJ whole genome shotgun (WGS) entry which is preliminary data.</text>
</comment>
<evidence type="ECO:0000313" key="2">
    <source>
        <dbReference type="Proteomes" id="UP000567179"/>
    </source>
</evidence>
<gene>
    <name evidence="1" type="ORF">D9619_007406</name>
</gene>
<dbReference type="Gene3D" id="3.80.10.10">
    <property type="entry name" value="Ribonuclease Inhibitor"/>
    <property type="match status" value="1"/>
</dbReference>
<dbReference type="EMBL" id="JAACJJ010000043">
    <property type="protein sequence ID" value="KAF5314866.1"/>
    <property type="molecule type" value="Genomic_DNA"/>
</dbReference>
<dbReference type="Proteomes" id="UP000567179">
    <property type="component" value="Unassembled WGS sequence"/>
</dbReference>
<reference evidence="1 2" key="1">
    <citation type="journal article" date="2020" name="ISME J.">
        <title>Uncovering the hidden diversity of litter-decomposition mechanisms in mushroom-forming fungi.</title>
        <authorList>
            <person name="Floudas D."/>
            <person name="Bentzer J."/>
            <person name="Ahren D."/>
            <person name="Johansson T."/>
            <person name="Persson P."/>
            <person name="Tunlid A."/>
        </authorList>
    </citation>
    <scope>NUCLEOTIDE SEQUENCE [LARGE SCALE GENOMIC DNA]</scope>
    <source>
        <strain evidence="1 2">CBS 101986</strain>
    </source>
</reference>
<dbReference type="OrthoDB" id="2789810at2759"/>
<name>A0A8H5B213_9AGAR</name>
<dbReference type="SUPFAM" id="SSF52047">
    <property type="entry name" value="RNI-like"/>
    <property type="match status" value="1"/>
</dbReference>
<sequence>METGPVGTISSRQQITTSHLPDDIIGTIFRLLTDDFSALKAASLVCRTWALSTRRYVFESITIRHSNITTLVEILSRHPWPTIVPNVRRLEMYGFPGKTYRGCLFLASISSHLTHFTFRDVNVTSFEVLVTIIHNMLQLQSIALLDVRFPSLSKKLQYAGRFLPSSLRQFRVRNTPTYPFLVWFSAHPNMPPITHLDLGELNDNEIHVSEKVLIDIAPSLLHLIVSFGYGTTGHGVCEDKSSFGLSTSLAAGIEVAPTPNNVRFHQVFGIPTCAILSLMPRLRVVHVESFVGLHGALSTAANAAEFLAARLLASLPGTQVKHVVLGLGVSSAAQLCRYNINWPFFDEMFTSECYKALELVEFRHVGRGNLDNIANYISTKLPLAASKNLLCFRKAESNLTASDYA</sequence>
<dbReference type="AlphaFoldDB" id="A0A8H5B213"/>
<dbReference type="InterPro" id="IPR032675">
    <property type="entry name" value="LRR_dom_sf"/>
</dbReference>
<dbReference type="InterPro" id="IPR036047">
    <property type="entry name" value="F-box-like_dom_sf"/>
</dbReference>
<dbReference type="SUPFAM" id="SSF81383">
    <property type="entry name" value="F-box domain"/>
    <property type="match status" value="1"/>
</dbReference>
<proteinExistence type="predicted"/>
<accession>A0A8H5B213</accession>
<evidence type="ECO:0008006" key="3">
    <source>
        <dbReference type="Google" id="ProtNLM"/>
    </source>
</evidence>
<protein>
    <recommendedName>
        <fullName evidence="3">F-box domain-containing protein</fullName>
    </recommendedName>
</protein>
<keyword evidence="2" id="KW-1185">Reference proteome</keyword>